<dbReference type="SUPFAM" id="SSF51366">
    <property type="entry name" value="Ribulose-phoshate binding barrel"/>
    <property type="match status" value="1"/>
</dbReference>
<dbReference type="EMBL" id="SMNA01000006">
    <property type="protein sequence ID" value="TDE92498.1"/>
    <property type="molecule type" value="Genomic_DNA"/>
</dbReference>
<evidence type="ECO:0000313" key="9">
    <source>
        <dbReference type="EMBL" id="TDE92498.1"/>
    </source>
</evidence>
<dbReference type="HAMAP" id="MF_01215">
    <property type="entry name" value="OMPdecase_type2"/>
    <property type="match status" value="1"/>
</dbReference>
<dbReference type="CDD" id="cd04725">
    <property type="entry name" value="OMP_decarboxylase_like"/>
    <property type="match status" value="1"/>
</dbReference>
<evidence type="ECO:0000256" key="7">
    <source>
        <dbReference type="HAMAP-Rule" id="MF_01215"/>
    </source>
</evidence>
<dbReference type="PANTHER" id="PTHR43375:SF1">
    <property type="entry name" value="OROTIDINE 5'-PHOSPHATE DECARBOXYLASE"/>
    <property type="match status" value="1"/>
</dbReference>
<dbReference type="InterPro" id="IPR011060">
    <property type="entry name" value="RibuloseP-bd_barrel"/>
</dbReference>
<dbReference type="InterPro" id="IPR001754">
    <property type="entry name" value="OMPdeCOase_dom"/>
</dbReference>
<dbReference type="NCBIfam" id="TIGR02127">
    <property type="entry name" value="pyrF_sub2"/>
    <property type="match status" value="1"/>
</dbReference>
<keyword evidence="3 7" id="KW-0210">Decarboxylase</keyword>
<dbReference type="GO" id="GO:0004590">
    <property type="term" value="F:orotidine-5'-phosphate decarboxylase activity"/>
    <property type="evidence" value="ECO:0007669"/>
    <property type="project" value="UniProtKB-EC"/>
</dbReference>
<dbReference type="Proteomes" id="UP000504882">
    <property type="component" value="Unassembled WGS sequence"/>
</dbReference>
<name>A0ABY2E3Q9_9MICO</name>
<evidence type="ECO:0000256" key="3">
    <source>
        <dbReference type="ARBA" id="ARBA00022793"/>
    </source>
</evidence>
<protein>
    <recommendedName>
        <fullName evidence="7">Orotidine 5'-phosphate decarboxylase</fullName>
        <ecNumber evidence="7">4.1.1.23</ecNumber>
    </recommendedName>
    <alternativeName>
        <fullName evidence="7">OMP decarboxylase</fullName>
        <shortName evidence="7">OMPDCase</shortName>
        <shortName evidence="7">OMPdecase</shortName>
    </alternativeName>
</protein>
<organism evidence="9 10">
    <name type="scientific">Occultella glacieicola</name>
    <dbReference type="NCBI Taxonomy" id="2518684"/>
    <lineage>
        <taxon>Bacteria</taxon>
        <taxon>Bacillati</taxon>
        <taxon>Actinomycetota</taxon>
        <taxon>Actinomycetes</taxon>
        <taxon>Micrococcales</taxon>
        <taxon>Ruaniaceae</taxon>
        <taxon>Occultella</taxon>
    </lineage>
</organism>
<comment type="caution">
    <text evidence="9">The sequence shown here is derived from an EMBL/GenBank/DDBJ whole genome shotgun (WGS) entry which is preliminary data.</text>
</comment>
<accession>A0ABY2E3Q9</accession>
<evidence type="ECO:0000313" key="10">
    <source>
        <dbReference type="Proteomes" id="UP000504882"/>
    </source>
</evidence>
<keyword evidence="5 7" id="KW-0456">Lyase</keyword>
<evidence type="ECO:0000256" key="6">
    <source>
        <dbReference type="ARBA" id="ARBA00049157"/>
    </source>
</evidence>
<dbReference type="Gene3D" id="3.20.20.70">
    <property type="entry name" value="Aldolase class I"/>
    <property type="match status" value="1"/>
</dbReference>
<comment type="pathway">
    <text evidence="1 7">Pyrimidine metabolism; UMP biosynthesis via de novo pathway; UMP from orotate: step 2/2.</text>
</comment>
<dbReference type="PANTHER" id="PTHR43375">
    <property type="entry name" value="OROTIDINE 5'-PHOSPHATE DECARBOXYLASE"/>
    <property type="match status" value="1"/>
</dbReference>
<gene>
    <name evidence="7 9" type="primary">pyrF</name>
    <name evidence="9" type="ORF">EXU48_13145</name>
</gene>
<dbReference type="RefSeq" id="WP_133108128.1">
    <property type="nucleotide sequence ID" value="NZ_SMNA01000006.1"/>
</dbReference>
<reference evidence="9 10" key="1">
    <citation type="submission" date="2019-03" db="EMBL/GenBank/DDBJ databases">
        <title>Genomic features of bacteria from cold environments.</title>
        <authorList>
            <person name="Shen L."/>
        </authorList>
    </citation>
    <scope>NUCLEOTIDE SEQUENCE [LARGE SCALE GENOMIC DNA]</scope>
    <source>
        <strain evidence="10">T3246-1</strain>
    </source>
</reference>
<keyword evidence="4 7" id="KW-0665">Pyrimidine biosynthesis</keyword>
<evidence type="ECO:0000259" key="8">
    <source>
        <dbReference type="SMART" id="SM00934"/>
    </source>
</evidence>
<dbReference type="SMART" id="SM00934">
    <property type="entry name" value="OMPdecase"/>
    <property type="match status" value="1"/>
</dbReference>
<feature type="domain" description="Orotidine 5'-phosphate decarboxylase" evidence="8">
    <location>
        <begin position="30"/>
        <end position="283"/>
    </location>
</feature>
<dbReference type="Pfam" id="PF00215">
    <property type="entry name" value="OMPdecase"/>
    <property type="match status" value="1"/>
</dbReference>
<dbReference type="EC" id="4.1.1.23" evidence="7"/>
<evidence type="ECO:0000256" key="5">
    <source>
        <dbReference type="ARBA" id="ARBA00023239"/>
    </source>
</evidence>
<comment type="similarity">
    <text evidence="2 7">Belongs to the OMP decarboxylase family. Type 2 subfamily.</text>
</comment>
<proteinExistence type="inferred from homology"/>
<feature type="active site" description="Proton donor" evidence="7">
    <location>
        <position position="109"/>
    </location>
</feature>
<evidence type="ECO:0000256" key="2">
    <source>
        <dbReference type="ARBA" id="ARBA00008847"/>
    </source>
</evidence>
<comment type="catalytic activity">
    <reaction evidence="6 7">
        <text>orotidine 5'-phosphate + H(+) = UMP + CO2</text>
        <dbReference type="Rhea" id="RHEA:11596"/>
        <dbReference type="ChEBI" id="CHEBI:15378"/>
        <dbReference type="ChEBI" id="CHEBI:16526"/>
        <dbReference type="ChEBI" id="CHEBI:57538"/>
        <dbReference type="ChEBI" id="CHEBI:57865"/>
        <dbReference type="EC" id="4.1.1.23"/>
    </reaction>
</comment>
<evidence type="ECO:0000256" key="1">
    <source>
        <dbReference type="ARBA" id="ARBA00004861"/>
    </source>
</evidence>
<sequence length="301" mass="30175">MSTTTTTTGERSTRTGFGTRLSQAMAARGPLCVGIDPHVGLLHRWDLPDDARGVREFSLRVVEAVAGQVAAVKPQSAFFERYGSAGMAALEETIAACRAAGLLCVVDAKRGDIGSTMDGYADAFLGKDSGFAGDAVTLSPYLGFETLRPAIEAALATGRGVFVLALTSNPEGAEVQHALVDGVPVAAVIARHAAAANVAEIEAGAPLGSVGLVVGATIGSAARDLGVDLAAVRGPLLAPGVGAQGGGAAQIRDAFAGALGAVLPSSSRDILRAGPSVDDLRAAARAINAELRDAVGQVPAG</sequence>
<dbReference type="InterPro" id="IPR011995">
    <property type="entry name" value="OMPdecase_type-2"/>
</dbReference>
<evidence type="ECO:0000256" key="4">
    <source>
        <dbReference type="ARBA" id="ARBA00022975"/>
    </source>
</evidence>
<dbReference type="InterPro" id="IPR013785">
    <property type="entry name" value="Aldolase_TIM"/>
</dbReference>
<keyword evidence="10" id="KW-1185">Reference proteome</keyword>